<keyword evidence="3" id="KW-1185">Reference proteome</keyword>
<comment type="caution">
    <text evidence="2">The sequence shown here is derived from an EMBL/GenBank/DDBJ whole genome shotgun (WGS) entry which is preliminary data.</text>
</comment>
<accession>A0A9D4Q270</accession>
<gene>
    <name evidence="2" type="ORF">HPB52_017270</name>
</gene>
<dbReference type="VEuPathDB" id="VectorBase:RSAN_046185"/>
<reference evidence="2" key="1">
    <citation type="journal article" date="2020" name="Cell">
        <title>Large-Scale Comparative Analyses of Tick Genomes Elucidate Their Genetic Diversity and Vector Capacities.</title>
        <authorList>
            <consortium name="Tick Genome and Microbiome Consortium (TIGMIC)"/>
            <person name="Jia N."/>
            <person name="Wang J."/>
            <person name="Shi W."/>
            <person name="Du L."/>
            <person name="Sun Y."/>
            <person name="Zhan W."/>
            <person name="Jiang J.F."/>
            <person name="Wang Q."/>
            <person name="Zhang B."/>
            <person name="Ji P."/>
            <person name="Bell-Sakyi L."/>
            <person name="Cui X.M."/>
            <person name="Yuan T.T."/>
            <person name="Jiang B.G."/>
            <person name="Yang W.F."/>
            <person name="Lam T.T."/>
            <person name="Chang Q.C."/>
            <person name="Ding S.J."/>
            <person name="Wang X.J."/>
            <person name="Zhu J.G."/>
            <person name="Ruan X.D."/>
            <person name="Zhao L."/>
            <person name="Wei J.T."/>
            <person name="Ye R.Z."/>
            <person name="Que T.C."/>
            <person name="Du C.H."/>
            <person name="Zhou Y.H."/>
            <person name="Cheng J.X."/>
            <person name="Dai P.F."/>
            <person name="Guo W.B."/>
            <person name="Han X.H."/>
            <person name="Huang E.J."/>
            <person name="Li L.F."/>
            <person name="Wei W."/>
            <person name="Gao Y.C."/>
            <person name="Liu J.Z."/>
            <person name="Shao H.Z."/>
            <person name="Wang X."/>
            <person name="Wang C.C."/>
            <person name="Yang T.C."/>
            <person name="Huo Q.B."/>
            <person name="Li W."/>
            <person name="Chen H.Y."/>
            <person name="Chen S.E."/>
            <person name="Zhou L.G."/>
            <person name="Ni X.B."/>
            <person name="Tian J.H."/>
            <person name="Sheng Y."/>
            <person name="Liu T."/>
            <person name="Pan Y.S."/>
            <person name="Xia L.Y."/>
            <person name="Li J."/>
            <person name="Zhao F."/>
            <person name="Cao W.C."/>
        </authorList>
    </citation>
    <scope>NUCLEOTIDE SEQUENCE</scope>
    <source>
        <strain evidence="2">Rsan-2018</strain>
    </source>
</reference>
<evidence type="ECO:0000256" key="1">
    <source>
        <dbReference type="SAM" id="MobiDB-lite"/>
    </source>
</evidence>
<dbReference type="SUPFAM" id="SSF117281">
    <property type="entry name" value="Kelch motif"/>
    <property type="match status" value="1"/>
</dbReference>
<dbReference type="AlphaFoldDB" id="A0A9D4Q270"/>
<dbReference type="Proteomes" id="UP000821837">
    <property type="component" value="Chromosome 3"/>
</dbReference>
<evidence type="ECO:0000313" key="2">
    <source>
        <dbReference type="EMBL" id="KAH7962635.1"/>
    </source>
</evidence>
<feature type="compositionally biased region" description="Basic and acidic residues" evidence="1">
    <location>
        <begin position="159"/>
        <end position="178"/>
    </location>
</feature>
<sequence length="285" mass="30946">MFPKCEDSKRYGSGLGGSNDSRSQIYPIVAAYYIEESRNELHGEATGREIGNLVLDALKSHGIPIENCIAFSADNANKGAACLPAKFEEVLVDIFYYLEKSAKRKDRLVEFQGMHNTEIAGAVAALGQLLLGGDKVEKPAAPKLSGSYQIPKTAAALADMRDEVQRDHQKQKEPRGKMDATPAKKVKPSSESTGRASLTPQASPRYFHASASTENYTLILGGCNGSREAILEPFAYDFSFNHWIPLDGPSDLGVFALLAVHTVLFKMLEESSHTATLAPGQFHQG</sequence>
<protein>
    <submittedName>
        <fullName evidence="2">Uncharacterized protein</fullName>
    </submittedName>
</protein>
<name>A0A9D4Q270_RHISA</name>
<reference evidence="2" key="2">
    <citation type="submission" date="2021-09" db="EMBL/GenBank/DDBJ databases">
        <authorList>
            <person name="Jia N."/>
            <person name="Wang J."/>
            <person name="Shi W."/>
            <person name="Du L."/>
            <person name="Sun Y."/>
            <person name="Zhan W."/>
            <person name="Jiang J."/>
            <person name="Wang Q."/>
            <person name="Zhang B."/>
            <person name="Ji P."/>
            <person name="Sakyi L.B."/>
            <person name="Cui X."/>
            <person name="Yuan T."/>
            <person name="Jiang B."/>
            <person name="Yang W."/>
            <person name="Lam T.T.-Y."/>
            <person name="Chang Q."/>
            <person name="Ding S."/>
            <person name="Wang X."/>
            <person name="Zhu J."/>
            <person name="Ruan X."/>
            <person name="Zhao L."/>
            <person name="Wei J."/>
            <person name="Que T."/>
            <person name="Du C."/>
            <person name="Cheng J."/>
            <person name="Dai P."/>
            <person name="Han X."/>
            <person name="Huang E."/>
            <person name="Gao Y."/>
            <person name="Liu J."/>
            <person name="Shao H."/>
            <person name="Ye R."/>
            <person name="Li L."/>
            <person name="Wei W."/>
            <person name="Wang X."/>
            <person name="Wang C."/>
            <person name="Huo Q."/>
            <person name="Li W."/>
            <person name="Guo W."/>
            <person name="Chen H."/>
            <person name="Chen S."/>
            <person name="Zhou L."/>
            <person name="Zhou L."/>
            <person name="Ni X."/>
            <person name="Tian J."/>
            <person name="Zhou Y."/>
            <person name="Sheng Y."/>
            <person name="Liu T."/>
            <person name="Pan Y."/>
            <person name="Xia L."/>
            <person name="Li J."/>
            <person name="Zhao F."/>
            <person name="Cao W."/>
        </authorList>
    </citation>
    <scope>NUCLEOTIDE SEQUENCE</scope>
    <source>
        <strain evidence="2">Rsan-2018</strain>
        <tissue evidence="2">Larvae</tissue>
    </source>
</reference>
<proteinExistence type="predicted"/>
<dbReference type="InterPro" id="IPR015915">
    <property type="entry name" value="Kelch-typ_b-propeller"/>
</dbReference>
<dbReference type="EMBL" id="JABSTV010001249">
    <property type="protein sequence ID" value="KAH7962635.1"/>
    <property type="molecule type" value="Genomic_DNA"/>
</dbReference>
<evidence type="ECO:0000313" key="3">
    <source>
        <dbReference type="Proteomes" id="UP000821837"/>
    </source>
</evidence>
<organism evidence="2 3">
    <name type="scientific">Rhipicephalus sanguineus</name>
    <name type="common">Brown dog tick</name>
    <name type="synonym">Ixodes sanguineus</name>
    <dbReference type="NCBI Taxonomy" id="34632"/>
    <lineage>
        <taxon>Eukaryota</taxon>
        <taxon>Metazoa</taxon>
        <taxon>Ecdysozoa</taxon>
        <taxon>Arthropoda</taxon>
        <taxon>Chelicerata</taxon>
        <taxon>Arachnida</taxon>
        <taxon>Acari</taxon>
        <taxon>Parasitiformes</taxon>
        <taxon>Ixodida</taxon>
        <taxon>Ixodoidea</taxon>
        <taxon>Ixodidae</taxon>
        <taxon>Rhipicephalinae</taxon>
        <taxon>Rhipicephalus</taxon>
        <taxon>Rhipicephalus</taxon>
    </lineage>
</organism>
<feature type="compositionally biased region" description="Polar residues" evidence="1">
    <location>
        <begin position="189"/>
        <end position="202"/>
    </location>
</feature>
<dbReference type="VEuPathDB" id="VectorBase:RSAN_040781"/>
<feature type="region of interest" description="Disordered" evidence="1">
    <location>
        <begin position="159"/>
        <end position="204"/>
    </location>
</feature>